<dbReference type="SUPFAM" id="SSF46955">
    <property type="entry name" value="Putative DNA-binding domain"/>
    <property type="match status" value="1"/>
</dbReference>
<proteinExistence type="predicted"/>
<accession>A0A6J7KZU8</accession>
<reference evidence="3" key="1">
    <citation type="submission" date="2020-05" db="EMBL/GenBank/DDBJ databases">
        <authorList>
            <person name="Chiriac C."/>
            <person name="Salcher M."/>
            <person name="Ghai R."/>
            <person name="Kavagutti S V."/>
        </authorList>
    </citation>
    <scope>NUCLEOTIDE SEQUENCE</scope>
</reference>
<dbReference type="Pfam" id="PF12728">
    <property type="entry name" value="HTH_17"/>
    <property type="match status" value="1"/>
</dbReference>
<dbReference type="InterPro" id="IPR041657">
    <property type="entry name" value="HTH_17"/>
</dbReference>
<dbReference type="InterPro" id="IPR009061">
    <property type="entry name" value="DNA-bd_dom_put_sf"/>
</dbReference>
<evidence type="ECO:0000256" key="1">
    <source>
        <dbReference type="SAM" id="Phobius"/>
    </source>
</evidence>
<dbReference type="AlphaFoldDB" id="A0A6J7KZU8"/>
<gene>
    <name evidence="3" type="ORF">UFOPK3772_02136</name>
</gene>
<keyword evidence="1" id="KW-0472">Membrane</keyword>
<feature type="transmembrane region" description="Helical" evidence="1">
    <location>
        <begin position="20"/>
        <end position="49"/>
    </location>
</feature>
<organism evidence="3">
    <name type="scientific">freshwater metagenome</name>
    <dbReference type="NCBI Taxonomy" id="449393"/>
    <lineage>
        <taxon>unclassified sequences</taxon>
        <taxon>metagenomes</taxon>
        <taxon>ecological metagenomes</taxon>
    </lineage>
</organism>
<evidence type="ECO:0000313" key="3">
    <source>
        <dbReference type="EMBL" id="CAB4960022.1"/>
    </source>
</evidence>
<protein>
    <submittedName>
        <fullName evidence="3">Unannotated protein</fullName>
    </submittedName>
</protein>
<keyword evidence="1" id="KW-1133">Transmembrane helix</keyword>
<feature type="domain" description="Helix-turn-helix" evidence="2">
    <location>
        <begin position="63"/>
        <end position="110"/>
    </location>
</feature>
<dbReference type="EMBL" id="CAFBNE010000073">
    <property type="protein sequence ID" value="CAB4960022.1"/>
    <property type="molecule type" value="Genomic_DNA"/>
</dbReference>
<keyword evidence="1" id="KW-0812">Transmembrane</keyword>
<name>A0A6J7KZU8_9ZZZZ</name>
<evidence type="ECO:0000259" key="2">
    <source>
        <dbReference type="Pfam" id="PF12728"/>
    </source>
</evidence>
<sequence>MIRQIHSAESGETDDLPTIFAIHACWAWVAARVSGLFVIVVLFFLLGIFHEFLDGQYDKDEVITLDELCEIGQLSKRSYRCLREQGRTPVAYRMGRRLYFKRGDVQAWMTTVRMVRIDPPRPTVWRR</sequence>